<dbReference type="GO" id="GO:0005829">
    <property type="term" value="C:cytosol"/>
    <property type="evidence" value="ECO:0007669"/>
    <property type="project" value="TreeGrafter"/>
</dbReference>
<dbReference type="PROSITE" id="PS01298">
    <property type="entry name" value="DAPB"/>
    <property type="match status" value="1"/>
</dbReference>
<feature type="binding site" evidence="9">
    <location>
        <position position="139"/>
    </location>
    <ligand>
        <name>(S)-2,3,4,5-tetrahydrodipicolinate</name>
        <dbReference type="ChEBI" id="CHEBI:16845"/>
    </ligand>
</feature>
<dbReference type="UniPathway" id="UPA00034">
    <property type="reaction ID" value="UER00018"/>
</dbReference>
<dbReference type="HAMAP" id="MF_00102">
    <property type="entry name" value="DapB"/>
    <property type="match status" value="1"/>
</dbReference>
<gene>
    <name evidence="9" type="primary">dapB</name>
    <name evidence="13" type="ORF">SAMN05216508_11246</name>
</gene>
<feature type="active site" description="Proton donor" evidence="9">
    <location>
        <position position="142"/>
    </location>
</feature>
<dbReference type="Proteomes" id="UP000198817">
    <property type="component" value="Unassembled WGS sequence"/>
</dbReference>
<keyword evidence="6 9" id="KW-0560">Oxidoreductase</keyword>
<dbReference type="InterPro" id="IPR000846">
    <property type="entry name" value="DapB_N"/>
</dbReference>
<dbReference type="GO" id="GO:0050661">
    <property type="term" value="F:NADP binding"/>
    <property type="evidence" value="ECO:0007669"/>
    <property type="project" value="UniProtKB-UniRule"/>
</dbReference>
<comment type="caution">
    <text evidence="9">Was originally thought to be a dihydrodipicolinate reductase (DHDPR), catalyzing the conversion of dihydrodipicolinate to tetrahydrodipicolinate. However, it was shown in E.coli that the substrate of the enzymatic reaction is not dihydrodipicolinate (DHDP) but in fact (2S,4S)-4-hydroxy-2,3,4,5-tetrahydrodipicolinic acid (HTPA), the product released by the DapA-catalyzed reaction.</text>
</comment>
<dbReference type="InterPro" id="IPR022663">
    <property type="entry name" value="DapB_C"/>
</dbReference>
<dbReference type="GO" id="GO:0009089">
    <property type="term" value="P:lysine biosynthetic process via diaminopimelate"/>
    <property type="evidence" value="ECO:0007669"/>
    <property type="project" value="UniProtKB-UniRule"/>
</dbReference>
<evidence type="ECO:0000256" key="10">
    <source>
        <dbReference type="NCBIfam" id="TIGR00036"/>
    </source>
</evidence>
<proteinExistence type="inferred from homology"/>
<comment type="subcellular location">
    <subcellularLocation>
        <location evidence="9">Cytoplasm</location>
    </subcellularLocation>
</comment>
<comment type="pathway">
    <text evidence="9">Amino-acid biosynthesis; L-lysine biosynthesis via DAP pathway; (S)-tetrahydrodipicolinate from L-aspartate: step 4/4.</text>
</comment>
<dbReference type="Gene3D" id="3.30.360.10">
    <property type="entry name" value="Dihydrodipicolinate Reductase, domain 2"/>
    <property type="match status" value="1"/>
</dbReference>
<comment type="subunit">
    <text evidence="9">Homotetramer.</text>
</comment>
<evidence type="ECO:0000259" key="11">
    <source>
        <dbReference type="Pfam" id="PF01113"/>
    </source>
</evidence>
<evidence type="ECO:0000313" key="14">
    <source>
        <dbReference type="Proteomes" id="UP000198817"/>
    </source>
</evidence>
<comment type="catalytic activity">
    <reaction evidence="9">
        <text>(S)-2,3,4,5-tetrahydrodipicolinate + NAD(+) + H2O = (2S,4S)-4-hydroxy-2,3,4,5-tetrahydrodipicolinate + NADH + H(+)</text>
        <dbReference type="Rhea" id="RHEA:35323"/>
        <dbReference type="ChEBI" id="CHEBI:15377"/>
        <dbReference type="ChEBI" id="CHEBI:15378"/>
        <dbReference type="ChEBI" id="CHEBI:16845"/>
        <dbReference type="ChEBI" id="CHEBI:57540"/>
        <dbReference type="ChEBI" id="CHEBI:57945"/>
        <dbReference type="ChEBI" id="CHEBI:67139"/>
        <dbReference type="EC" id="1.17.1.8"/>
    </reaction>
</comment>
<keyword evidence="4 9" id="KW-0521">NADP</keyword>
<evidence type="ECO:0000259" key="12">
    <source>
        <dbReference type="Pfam" id="PF05173"/>
    </source>
</evidence>
<evidence type="ECO:0000256" key="9">
    <source>
        <dbReference type="HAMAP-Rule" id="MF_00102"/>
    </source>
</evidence>
<evidence type="ECO:0000313" key="13">
    <source>
        <dbReference type="EMBL" id="SFU56026.1"/>
    </source>
</evidence>
<dbReference type="GeneID" id="78354583"/>
<dbReference type="Pfam" id="PF01113">
    <property type="entry name" value="DapB_N"/>
    <property type="match status" value="1"/>
</dbReference>
<feature type="domain" description="Dihydrodipicolinate reductase N-terminal" evidence="11">
    <location>
        <begin position="4"/>
        <end position="109"/>
    </location>
</feature>
<comment type="function">
    <text evidence="9">Catalyzes the conversion of 4-hydroxy-tetrahydrodipicolinate (HTPA) to tetrahydrodipicolinate.</text>
</comment>
<feature type="binding site" evidence="9">
    <location>
        <begin position="148"/>
        <end position="149"/>
    </location>
    <ligand>
        <name>(S)-2,3,4,5-tetrahydrodipicolinate</name>
        <dbReference type="ChEBI" id="CHEBI:16845"/>
    </ligand>
</feature>
<dbReference type="NCBIfam" id="TIGR00036">
    <property type="entry name" value="dapB"/>
    <property type="match status" value="1"/>
</dbReference>
<feature type="active site" description="Proton donor/acceptor" evidence="9">
    <location>
        <position position="138"/>
    </location>
</feature>
<reference evidence="13 14" key="1">
    <citation type="submission" date="2016-10" db="EMBL/GenBank/DDBJ databases">
        <authorList>
            <person name="de Groot N.N."/>
        </authorList>
    </citation>
    <scope>NUCLEOTIDE SEQUENCE [LARGE SCALE GENOMIC DNA]</scope>
    <source>
        <strain evidence="13 14">KHGC13</strain>
    </source>
</reference>
<dbReference type="EC" id="1.17.1.8" evidence="9 10"/>
<dbReference type="Gene3D" id="3.40.50.720">
    <property type="entry name" value="NAD(P)-binding Rossmann-like Domain"/>
    <property type="match status" value="1"/>
</dbReference>
<name>A0A1I7H6A4_9FIRM</name>
<evidence type="ECO:0000256" key="1">
    <source>
        <dbReference type="ARBA" id="ARBA00006642"/>
    </source>
</evidence>
<dbReference type="GO" id="GO:0051287">
    <property type="term" value="F:NAD binding"/>
    <property type="evidence" value="ECO:0007669"/>
    <property type="project" value="UniProtKB-UniRule"/>
</dbReference>
<evidence type="ECO:0000256" key="6">
    <source>
        <dbReference type="ARBA" id="ARBA00023002"/>
    </source>
</evidence>
<evidence type="ECO:0000256" key="7">
    <source>
        <dbReference type="ARBA" id="ARBA00023027"/>
    </source>
</evidence>
<dbReference type="GO" id="GO:0019877">
    <property type="term" value="P:diaminopimelate biosynthetic process"/>
    <property type="evidence" value="ECO:0007669"/>
    <property type="project" value="UniProtKB-UniRule"/>
</dbReference>
<dbReference type="PIRSF" id="PIRSF000161">
    <property type="entry name" value="DHPR"/>
    <property type="match status" value="1"/>
</dbReference>
<comment type="similarity">
    <text evidence="1 9">Belongs to the DapB family.</text>
</comment>
<evidence type="ECO:0000256" key="4">
    <source>
        <dbReference type="ARBA" id="ARBA00022857"/>
    </source>
</evidence>
<sequence>MALKVMIHGASGHIGQILLDRISHTDDFELAAAVAHHAEEDILSSLSDYQGPADVLIDFSNHAATRDIMEYCTFRKIPAVIATTGQTEEELALIAEASKTIPVFRSANMSVGIALLQKLVKEAAKVFPDADVEILEAHHNRKLDAPSGTALMLADAVKEVRSDAEYVEGRSGHHARQPQEIGISALRMGNVVGEHEVFLNTGTQMITLRHSAFDRALFADGALEAAKFLAGKPAGLYNMQDMIG</sequence>
<dbReference type="CDD" id="cd02274">
    <property type="entry name" value="DHDPR_N"/>
    <property type="match status" value="1"/>
</dbReference>
<dbReference type="SUPFAM" id="SSF51735">
    <property type="entry name" value="NAD(P)-binding Rossmann-fold domains"/>
    <property type="match status" value="1"/>
</dbReference>
<accession>A0A1I7H6A4</accession>
<feature type="binding site" evidence="9">
    <location>
        <begin position="106"/>
        <end position="109"/>
    </location>
    <ligand>
        <name>NAD(+)</name>
        <dbReference type="ChEBI" id="CHEBI:57540"/>
    </ligand>
</feature>
<evidence type="ECO:0000256" key="5">
    <source>
        <dbReference type="ARBA" id="ARBA00022915"/>
    </source>
</evidence>
<dbReference type="InterPro" id="IPR022664">
    <property type="entry name" value="DapB_N_CS"/>
</dbReference>
<evidence type="ECO:0000256" key="3">
    <source>
        <dbReference type="ARBA" id="ARBA00022605"/>
    </source>
</evidence>
<evidence type="ECO:0000256" key="2">
    <source>
        <dbReference type="ARBA" id="ARBA00022490"/>
    </source>
</evidence>
<dbReference type="PANTHER" id="PTHR20836">
    <property type="entry name" value="DIHYDRODIPICOLINATE REDUCTASE"/>
    <property type="match status" value="1"/>
</dbReference>
<dbReference type="RefSeq" id="WP_173328072.1">
    <property type="nucleotide sequence ID" value="NZ_CACWQI010000030.1"/>
</dbReference>
<keyword evidence="3 9" id="KW-0028">Amino-acid biosynthesis</keyword>
<dbReference type="EMBL" id="FPBT01000012">
    <property type="protein sequence ID" value="SFU56026.1"/>
    <property type="molecule type" value="Genomic_DNA"/>
</dbReference>
<keyword evidence="14" id="KW-1185">Reference proteome</keyword>
<dbReference type="AlphaFoldDB" id="A0A1I7H6A4"/>
<keyword evidence="8 9" id="KW-0457">Lysine biosynthesis</keyword>
<protein>
    <recommendedName>
        <fullName evidence="9 10">4-hydroxy-tetrahydrodipicolinate reductase</fullName>
        <shortName evidence="9">HTPA reductase</shortName>
        <ecNumber evidence="9 10">1.17.1.8</ecNumber>
    </recommendedName>
</protein>
<evidence type="ECO:0000256" key="8">
    <source>
        <dbReference type="ARBA" id="ARBA00023154"/>
    </source>
</evidence>
<keyword evidence="2 9" id="KW-0963">Cytoplasm</keyword>
<dbReference type="GO" id="GO:0016726">
    <property type="term" value="F:oxidoreductase activity, acting on CH or CH2 groups, NAD or NADP as acceptor"/>
    <property type="evidence" value="ECO:0007669"/>
    <property type="project" value="UniProtKB-UniRule"/>
</dbReference>
<dbReference type="SUPFAM" id="SSF55347">
    <property type="entry name" value="Glyceraldehyde-3-phosphate dehydrogenase-like, C-terminal domain"/>
    <property type="match status" value="1"/>
</dbReference>
<dbReference type="GO" id="GO:0008839">
    <property type="term" value="F:4-hydroxy-tetrahydrodipicolinate reductase"/>
    <property type="evidence" value="ECO:0007669"/>
    <property type="project" value="UniProtKB-UniRule"/>
</dbReference>
<keyword evidence="5 9" id="KW-0220">Diaminopimelate biosynthesis</keyword>
<dbReference type="STRING" id="155865.SAMN05216515_11313"/>
<comment type="catalytic activity">
    <reaction evidence="9">
        <text>(S)-2,3,4,5-tetrahydrodipicolinate + NADP(+) + H2O = (2S,4S)-4-hydroxy-2,3,4,5-tetrahydrodipicolinate + NADPH + H(+)</text>
        <dbReference type="Rhea" id="RHEA:35331"/>
        <dbReference type="ChEBI" id="CHEBI:15377"/>
        <dbReference type="ChEBI" id="CHEBI:15378"/>
        <dbReference type="ChEBI" id="CHEBI:16845"/>
        <dbReference type="ChEBI" id="CHEBI:57783"/>
        <dbReference type="ChEBI" id="CHEBI:58349"/>
        <dbReference type="ChEBI" id="CHEBI:67139"/>
        <dbReference type="EC" id="1.17.1.8"/>
    </reaction>
</comment>
<dbReference type="Pfam" id="PF05173">
    <property type="entry name" value="DapB_C"/>
    <property type="match status" value="1"/>
</dbReference>
<feature type="binding site" evidence="9">
    <location>
        <begin position="82"/>
        <end position="84"/>
    </location>
    <ligand>
        <name>NAD(+)</name>
        <dbReference type="ChEBI" id="CHEBI:57540"/>
    </ligand>
</feature>
<feature type="binding site" evidence="9">
    <location>
        <begin position="9"/>
        <end position="14"/>
    </location>
    <ligand>
        <name>NAD(+)</name>
        <dbReference type="ChEBI" id="CHEBI:57540"/>
    </ligand>
</feature>
<dbReference type="InterPro" id="IPR023940">
    <property type="entry name" value="DHDPR_bac"/>
</dbReference>
<dbReference type="PANTHER" id="PTHR20836:SF7">
    <property type="entry name" value="4-HYDROXY-TETRAHYDRODIPICOLINATE REDUCTASE"/>
    <property type="match status" value="1"/>
</dbReference>
<dbReference type="FunFam" id="3.30.360.10:FF:000009">
    <property type="entry name" value="4-hydroxy-tetrahydrodipicolinate reductase"/>
    <property type="match status" value="1"/>
</dbReference>
<feature type="domain" description="Dihydrodipicolinate reductase C-terminal" evidence="12">
    <location>
        <begin position="112"/>
        <end position="243"/>
    </location>
</feature>
<organism evidence="13 14">
    <name type="scientific">Eubacterium pyruvativorans</name>
    <dbReference type="NCBI Taxonomy" id="155865"/>
    <lineage>
        <taxon>Bacteria</taxon>
        <taxon>Bacillati</taxon>
        <taxon>Bacillota</taxon>
        <taxon>Clostridia</taxon>
        <taxon>Eubacteriales</taxon>
        <taxon>Eubacteriaceae</taxon>
        <taxon>Eubacterium</taxon>
    </lineage>
</organism>
<dbReference type="InterPro" id="IPR036291">
    <property type="entry name" value="NAD(P)-bd_dom_sf"/>
</dbReference>
<comment type="caution">
    <text evidence="9">Lacks conserved residue(s) required for the propagation of feature annotation.</text>
</comment>
<keyword evidence="7 9" id="KW-0520">NAD</keyword>